<keyword evidence="3" id="KW-1185">Reference proteome</keyword>
<dbReference type="PANTHER" id="PTHR15615:SF27">
    <property type="entry name" value="PHO85 CYCLIN CLG1"/>
    <property type="match status" value="1"/>
</dbReference>
<reference evidence="2" key="2">
    <citation type="journal article" date="2019" name="IMA Fungus">
        <title>Genome sequencing and comparison of five Tilletia species to identify candidate genes for the detection of regulated species infecting wheat.</title>
        <authorList>
            <person name="Nguyen H.D.T."/>
            <person name="Sultana T."/>
            <person name="Kesanakurti P."/>
            <person name="Hambleton S."/>
        </authorList>
    </citation>
    <scope>NUCLEOTIDE SEQUENCE</scope>
    <source>
        <strain evidence="2">DAOMC 236422</strain>
    </source>
</reference>
<dbReference type="InterPro" id="IPR013922">
    <property type="entry name" value="Cyclin_PHO80-like"/>
</dbReference>
<feature type="compositionally biased region" description="Low complexity" evidence="1">
    <location>
        <begin position="979"/>
        <end position="990"/>
    </location>
</feature>
<dbReference type="InterPro" id="IPR036915">
    <property type="entry name" value="Cyclin-like_sf"/>
</dbReference>
<feature type="region of interest" description="Disordered" evidence="1">
    <location>
        <begin position="177"/>
        <end position="233"/>
    </location>
</feature>
<sequence length="1002" mass="109500">MTAVLPPPIHSIAAAPTAAARASHTMMGLPQDYNFAFVAKVPRPSIGAPHARIGSFSMATQQQQQQQQQLQDFASSAANAYAYDNRSSQHHSIGTHHSLVRTPRRGSYLDGATFAPLVPQASSESSSAQGRANMQHSVHASQDQRQSQREAQASAYFTSSQVLERDYHDARHAPLLSPTQSSKQQQQQQMWHAHAHAHAAQDGVVPQTPPEQSHAKGVAHSTPASATKSHSRPSTERIANFFASMTCYIWFATGLPDTSPLNTPLHSPSTTHAPLFPTPLAASRRRSHRELHAQTVSTSTAASSAHTGVAGPLSILPTDDFADRLSLAMERVTMATGMEGAAAHGLHARPLGSLRMQPSARFVAFIKNLLTTTQVSSSVILLALLYIYRLKSRHPQLNGQEGSEYRLSVTSLMLANKWLDDHTYLNKTWSELSGIELCDVTKMEREFWSGLGMDISASAGDFQYWLKQVENMTLRREAKIQGRIWDIRARRIQQRRARELARAGSSSPSRRLPGRFIGYGAKGGETDEVNPLYAPQNSPVHALQPGVGHEGPLQPAAYPYRQPNASRTSPAVGEAQDGFGEMIGSRRLPPPVPSPLDATFRDPSVPRRLFDSRPSSASSGGSFVAMHQSFKGLSTNSPASLGAHQREHDVSPHRSNKRFAADPDWADNPFTFNASSQQLQPPQPSMHLALPSGRYSPNGVTAMSRYRGPRSVPAHEVHQNLHPYSGHYGNGYDGHRNGRSDDYQSYAQALVAPFTGYDAALTSSHERDPATLAYYEVRSGPYRSMQNTGEPAPFMTQHGQDGWETLRQAAQYFAPTTTTGYAHVSPDNQWENGYRGTVEGGSAYTGAESGPVDAYGQTTQMYGAAYEGPSAQSGYPNATLQVPPQTASHQNQSCASDAQTNADFQAAVQDAYAHAHAQNAYPAYAQQSHHQPSMPMRSQHQYQQLSGGAGPGSYDAFEFHGGTSRDRTESYPHQHHYQGHQQQQQQQQQQAWPLTQLDSNTP</sequence>
<feature type="region of interest" description="Disordered" evidence="1">
    <location>
        <begin position="563"/>
        <end position="622"/>
    </location>
</feature>
<feature type="region of interest" description="Disordered" evidence="1">
    <location>
        <begin position="874"/>
        <end position="897"/>
    </location>
</feature>
<feature type="region of interest" description="Disordered" evidence="1">
    <location>
        <begin position="923"/>
        <end position="1002"/>
    </location>
</feature>
<feature type="region of interest" description="Disordered" evidence="1">
    <location>
        <begin position="634"/>
        <end position="690"/>
    </location>
</feature>
<dbReference type="GO" id="GO:0019901">
    <property type="term" value="F:protein kinase binding"/>
    <property type="evidence" value="ECO:0007669"/>
    <property type="project" value="InterPro"/>
</dbReference>
<evidence type="ECO:0008006" key="4">
    <source>
        <dbReference type="Google" id="ProtNLM"/>
    </source>
</evidence>
<dbReference type="Gene3D" id="1.10.472.10">
    <property type="entry name" value="Cyclin-like"/>
    <property type="match status" value="1"/>
</dbReference>
<feature type="compositionally biased region" description="Low complexity" evidence="1">
    <location>
        <begin position="140"/>
        <end position="154"/>
    </location>
</feature>
<dbReference type="PANTHER" id="PTHR15615">
    <property type="match status" value="1"/>
</dbReference>
<dbReference type="SUPFAM" id="SSF47954">
    <property type="entry name" value="Cyclin-like"/>
    <property type="match status" value="1"/>
</dbReference>
<feature type="compositionally biased region" description="Basic and acidic residues" evidence="1">
    <location>
        <begin position="963"/>
        <end position="972"/>
    </location>
</feature>
<dbReference type="AlphaFoldDB" id="A0A8X7N4Q5"/>
<feature type="compositionally biased region" description="Low complexity" evidence="1">
    <location>
        <begin position="612"/>
        <end position="622"/>
    </location>
</feature>
<name>A0A8X7N4Q5_9BASI</name>
<dbReference type="CDD" id="cd20557">
    <property type="entry name" value="CYCLIN_ScPCL1-like"/>
    <property type="match status" value="1"/>
</dbReference>
<feature type="region of interest" description="Disordered" evidence="1">
    <location>
        <begin position="119"/>
        <end position="154"/>
    </location>
</feature>
<comment type="caution">
    <text evidence="2">The sequence shown here is derived from an EMBL/GenBank/DDBJ whole genome shotgun (WGS) entry which is preliminary data.</text>
</comment>
<dbReference type="GO" id="GO:0000307">
    <property type="term" value="C:cyclin-dependent protein kinase holoenzyme complex"/>
    <property type="evidence" value="ECO:0007669"/>
    <property type="project" value="TreeGrafter"/>
</dbReference>
<gene>
    <name evidence="2" type="ORF">A4X09_0g5961</name>
</gene>
<evidence type="ECO:0000256" key="1">
    <source>
        <dbReference type="SAM" id="MobiDB-lite"/>
    </source>
</evidence>
<dbReference type="EMBL" id="LWDG02000341">
    <property type="protein sequence ID" value="KAE8266387.1"/>
    <property type="molecule type" value="Genomic_DNA"/>
</dbReference>
<feature type="compositionally biased region" description="Polar residues" evidence="1">
    <location>
        <begin position="120"/>
        <end position="139"/>
    </location>
</feature>
<dbReference type="GO" id="GO:0016538">
    <property type="term" value="F:cyclin-dependent protein serine/threonine kinase regulator activity"/>
    <property type="evidence" value="ECO:0007669"/>
    <property type="project" value="TreeGrafter"/>
</dbReference>
<reference evidence="2" key="1">
    <citation type="submission" date="2016-04" db="EMBL/GenBank/DDBJ databases">
        <authorList>
            <person name="Nguyen H.D."/>
            <person name="Samba Siva P."/>
            <person name="Cullis J."/>
            <person name="Levesque C.A."/>
            <person name="Hambleton S."/>
        </authorList>
    </citation>
    <scope>NUCLEOTIDE SEQUENCE</scope>
    <source>
        <strain evidence="2">DAOMC 236422</strain>
    </source>
</reference>
<accession>A0A8X7N4Q5</accession>
<feature type="compositionally biased region" description="Polar residues" evidence="1">
    <location>
        <begin position="991"/>
        <end position="1002"/>
    </location>
</feature>
<dbReference type="Pfam" id="PF08613">
    <property type="entry name" value="Cyclin"/>
    <property type="match status" value="1"/>
</dbReference>
<evidence type="ECO:0000313" key="2">
    <source>
        <dbReference type="EMBL" id="KAE8266387.1"/>
    </source>
</evidence>
<protein>
    <recommendedName>
        <fullName evidence="4">Cyclin N-terminal domain-containing protein</fullName>
    </recommendedName>
</protein>
<proteinExistence type="predicted"/>
<organism evidence="2 3">
    <name type="scientific">Tilletia walkeri</name>
    <dbReference type="NCBI Taxonomy" id="117179"/>
    <lineage>
        <taxon>Eukaryota</taxon>
        <taxon>Fungi</taxon>
        <taxon>Dikarya</taxon>
        <taxon>Basidiomycota</taxon>
        <taxon>Ustilaginomycotina</taxon>
        <taxon>Exobasidiomycetes</taxon>
        <taxon>Tilletiales</taxon>
        <taxon>Tilletiaceae</taxon>
        <taxon>Tilletia</taxon>
    </lineage>
</organism>
<dbReference type="GO" id="GO:0005634">
    <property type="term" value="C:nucleus"/>
    <property type="evidence" value="ECO:0007669"/>
    <property type="project" value="TreeGrafter"/>
</dbReference>
<evidence type="ECO:0000313" key="3">
    <source>
        <dbReference type="Proteomes" id="UP000078113"/>
    </source>
</evidence>
<dbReference type="Proteomes" id="UP000078113">
    <property type="component" value="Unassembled WGS sequence"/>
</dbReference>
<feature type="compositionally biased region" description="Polar residues" evidence="1">
    <location>
        <begin position="925"/>
        <end position="946"/>
    </location>
</feature>